<evidence type="ECO:0000256" key="7">
    <source>
        <dbReference type="ARBA" id="ARBA00046577"/>
    </source>
</evidence>
<dbReference type="InterPro" id="IPR036117">
    <property type="entry name" value="DhaL_dom_sf"/>
</dbReference>
<gene>
    <name evidence="10" type="primary">dhaL</name>
    <name evidence="10" type="ORF">HYG85_17725</name>
</gene>
<organism evidence="10 11">
    <name type="scientific">Vallitalea guaymasensis</name>
    <dbReference type="NCBI Taxonomy" id="1185412"/>
    <lineage>
        <taxon>Bacteria</taxon>
        <taxon>Bacillati</taxon>
        <taxon>Bacillota</taxon>
        <taxon>Clostridia</taxon>
        <taxon>Lachnospirales</taxon>
        <taxon>Vallitaleaceae</taxon>
        <taxon>Vallitalea</taxon>
    </lineage>
</organism>
<dbReference type="SUPFAM" id="SSF101473">
    <property type="entry name" value="DhaL-like"/>
    <property type="match status" value="1"/>
</dbReference>
<comment type="catalytic activity">
    <reaction evidence="1">
        <text>dihydroxyacetone + phosphoenolpyruvate = dihydroxyacetone phosphate + pyruvate</text>
        <dbReference type="Rhea" id="RHEA:18381"/>
        <dbReference type="ChEBI" id="CHEBI:15361"/>
        <dbReference type="ChEBI" id="CHEBI:16016"/>
        <dbReference type="ChEBI" id="CHEBI:57642"/>
        <dbReference type="ChEBI" id="CHEBI:58702"/>
        <dbReference type="EC" id="2.7.1.121"/>
    </reaction>
</comment>
<keyword evidence="5 10" id="KW-0418">Kinase</keyword>
<dbReference type="RefSeq" id="WP_212690794.1">
    <property type="nucleotide sequence ID" value="NZ_CP058561.1"/>
</dbReference>
<evidence type="ECO:0000256" key="8">
    <source>
        <dbReference type="ARBA" id="ARBA00055771"/>
    </source>
</evidence>
<dbReference type="FunFam" id="1.25.40.340:FF:000002">
    <property type="entry name" value="Dihydroxyacetone kinase, L subunit"/>
    <property type="match status" value="1"/>
</dbReference>
<dbReference type="InterPro" id="IPR050861">
    <property type="entry name" value="Dihydroxyacetone_Kinase"/>
</dbReference>
<evidence type="ECO:0000256" key="6">
    <source>
        <dbReference type="ARBA" id="ARBA00022798"/>
    </source>
</evidence>
<comment type="pathway">
    <text evidence="2">Polyol metabolism; glycerol degradation.</text>
</comment>
<sequence length="215" mass="23070">MAYILNKNSSIIVDNLIETIINNTEYLSEIDGAIGDGDHGINMNKGFSICKTRLADKEVNLAEALKTLGLVLMMEIGGSMGPLYGTFFVEMSKVISDKEEIDKDVFGKMLNAALKGLQSLGNAKVGDKTMMDTLVPAVVKFDKEIGEGKSFVEALQAMKTAAEKGKDSTKDLVAKVGRASRLGERSRGVLDAGAVSCNLILACIIDSVIELIEDM</sequence>
<evidence type="ECO:0000256" key="5">
    <source>
        <dbReference type="ARBA" id="ARBA00022777"/>
    </source>
</evidence>
<evidence type="ECO:0000256" key="4">
    <source>
        <dbReference type="ARBA" id="ARBA00022679"/>
    </source>
</evidence>
<keyword evidence="4" id="KW-0808">Transferase</keyword>
<evidence type="ECO:0000313" key="10">
    <source>
        <dbReference type="EMBL" id="QUH30654.1"/>
    </source>
</evidence>
<dbReference type="PROSITE" id="PS51480">
    <property type="entry name" value="DHAL"/>
    <property type="match status" value="1"/>
</dbReference>
<dbReference type="Pfam" id="PF02734">
    <property type="entry name" value="Dak2"/>
    <property type="match status" value="1"/>
</dbReference>
<dbReference type="SMART" id="SM01120">
    <property type="entry name" value="Dak2"/>
    <property type="match status" value="1"/>
</dbReference>
<evidence type="ECO:0000259" key="9">
    <source>
        <dbReference type="PROSITE" id="PS51480"/>
    </source>
</evidence>
<evidence type="ECO:0000256" key="1">
    <source>
        <dbReference type="ARBA" id="ARBA00001113"/>
    </source>
</evidence>
<dbReference type="InterPro" id="IPR012737">
    <property type="entry name" value="DhaK_L_YcgS"/>
</dbReference>
<dbReference type="GO" id="GO:0005829">
    <property type="term" value="C:cytosol"/>
    <property type="evidence" value="ECO:0007669"/>
    <property type="project" value="TreeGrafter"/>
</dbReference>
<dbReference type="Proteomes" id="UP000677305">
    <property type="component" value="Chromosome"/>
</dbReference>
<dbReference type="KEGG" id="vgu:HYG85_17725"/>
<dbReference type="PANTHER" id="PTHR28629">
    <property type="entry name" value="TRIOKINASE/FMN CYCLASE"/>
    <property type="match status" value="1"/>
</dbReference>
<dbReference type="PANTHER" id="PTHR28629:SF4">
    <property type="entry name" value="TRIOKINASE_FMN CYCLASE"/>
    <property type="match status" value="1"/>
</dbReference>
<feature type="domain" description="DhaL" evidence="9">
    <location>
        <begin position="7"/>
        <end position="206"/>
    </location>
</feature>
<protein>
    <recommendedName>
        <fullName evidence="3">phosphoenolpyruvate--glycerone phosphotransferase</fullName>
        <ecNumber evidence="3">2.7.1.121</ecNumber>
    </recommendedName>
</protein>
<reference evidence="10 11" key="1">
    <citation type="submission" date="2020-07" db="EMBL/GenBank/DDBJ databases">
        <title>Vallitalea guaymasensis genome.</title>
        <authorList>
            <person name="Postec A."/>
        </authorList>
    </citation>
    <scope>NUCLEOTIDE SEQUENCE [LARGE SCALE GENOMIC DNA]</scope>
    <source>
        <strain evidence="10 11">Ra1766G1</strain>
    </source>
</reference>
<keyword evidence="11" id="KW-1185">Reference proteome</keyword>
<dbReference type="GO" id="GO:0019563">
    <property type="term" value="P:glycerol catabolic process"/>
    <property type="evidence" value="ECO:0007669"/>
    <property type="project" value="TreeGrafter"/>
</dbReference>
<dbReference type="InterPro" id="IPR004007">
    <property type="entry name" value="DhaL_dom"/>
</dbReference>
<dbReference type="EMBL" id="CP058561">
    <property type="protein sequence ID" value="QUH30654.1"/>
    <property type="molecule type" value="Genomic_DNA"/>
</dbReference>
<dbReference type="EC" id="2.7.1.121" evidence="3"/>
<dbReference type="NCBIfam" id="TIGR02365">
    <property type="entry name" value="dha_L_ycgS"/>
    <property type="match status" value="1"/>
</dbReference>
<accession>A0A8J8SDE6</accession>
<keyword evidence="6" id="KW-0319">Glycerol metabolism</keyword>
<evidence type="ECO:0000256" key="3">
    <source>
        <dbReference type="ARBA" id="ARBA00012095"/>
    </source>
</evidence>
<comment type="function">
    <text evidence="8">ADP-binding subunit of the dihydroxyacetone kinase, which is responsible for the phosphoenolpyruvate (PEP)-dependent phosphorylation of dihydroxyacetone. DhaL-ADP is converted to DhaL-ATP via a phosphoryl group transfer from DhaM and transmits it to dihydroxyacetone binds to DhaK.</text>
</comment>
<dbReference type="GO" id="GO:0047324">
    <property type="term" value="F:phosphoenolpyruvate-glycerone phosphotransferase activity"/>
    <property type="evidence" value="ECO:0007669"/>
    <property type="project" value="UniProtKB-EC"/>
</dbReference>
<evidence type="ECO:0000256" key="2">
    <source>
        <dbReference type="ARBA" id="ARBA00004745"/>
    </source>
</evidence>
<dbReference type="GO" id="GO:0004371">
    <property type="term" value="F:glycerone kinase activity"/>
    <property type="evidence" value="ECO:0007669"/>
    <property type="project" value="InterPro"/>
</dbReference>
<name>A0A8J8SDE6_9FIRM</name>
<comment type="subunit">
    <text evidence="7">Homodimer. The dihydroxyacetone kinase complex is composed of a homodimer of DhaM, a homodimer of DhaK and the subunit DhaL.</text>
</comment>
<evidence type="ECO:0000313" key="11">
    <source>
        <dbReference type="Proteomes" id="UP000677305"/>
    </source>
</evidence>
<dbReference type="AlphaFoldDB" id="A0A8J8SDE6"/>
<dbReference type="Gene3D" id="1.25.40.340">
    <property type="match status" value="1"/>
</dbReference>
<proteinExistence type="predicted"/>